<gene>
    <name evidence="9" type="ORF">EA187_03765</name>
</gene>
<proteinExistence type="predicted"/>
<dbReference type="InterPro" id="IPR010126">
    <property type="entry name" value="Esterase_phb"/>
</dbReference>
<evidence type="ECO:0000256" key="7">
    <source>
        <dbReference type="ARBA" id="ARBA00023326"/>
    </source>
</evidence>
<dbReference type="Pfam" id="PF10503">
    <property type="entry name" value="Esterase_PHB"/>
    <property type="match status" value="1"/>
</dbReference>
<evidence type="ECO:0000256" key="6">
    <source>
        <dbReference type="ARBA" id="ARBA00023277"/>
    </source>
</evidence>
<dbReference type="EMBL" id="SADD01000001">
    <property type="protein sequence ID" value="RVU48557.1"/>
    <property type="molecule type" value="Genomic_DNA"/>
</dbReference>
<dbReference type="PANTHER" id="PTHR38050:SF2">
    <property type="entry name" value="FERULOYL ESTERASE C-RELATED"/>
    <property type="match status" value="1"/>
</dbReference>
<keyword evidence="5" id="KW-0378">Hydrolase</keyword>
<keyword evidence="10" id="KW-1185">Reference proteome</keyword>
<organism evidence="9 10">
    <name type="scientific">Lujinxingia sediminis</name>
    <dbReference type="NCBI Taxonomy" id="2480984"/>
    <lineage>
        <taxon>Bacteria</taxon>
        <taxon>Deltaproteobacteria</taxon>
        <taxon>Bradymonadales</taxon>
        <taxon>Lujinxingiaceae</taxon>
        <taxon>Lujinxingia</taxon>
    </lineage>
</organism>
<keyword evidence="7" id="KW-0624">Polysaccharide degradation</keyword>
<dbReference type="InterPro" id="IPR043595">
    <property type="entry name" value="FaeB/C/D"/>
</dbReference>
<dbReference type="Proteomes" id="UP000282926">
    <property type="component" value="Unassembled WGS sequence"/>
</dbReference>
<evidence type="ECO:0000256" key="5">
    <source>
        <dbReference type="ARBA" id="ARBA00022801"/>
    </source>
</evidence>
<reference evidence="9 10" key="1">
    <citation type="submission" date="2019-01" db="EMBL/GenBank/DDBJ databases">
        <title>Lujinxingia litoralis gen. nov., sp. nov. and Lujinxingia sediminis gen. nov., sp. nov., new members in the order Bradymonadales, isolated from coastal sediment.</title>
        <authorList>
            <person name="Li C.-M."/>
        </authorList>
    </citation>
    <scope>NUCLEOTIDE SEQUENCE [LARGE SCALE GENOMIC DNA]</scope>
    <source>
        <strain evidence="9 10">SEH01</strain>
    </source>
</reference>
<dbReference type="PANTHER" id="PTHR38050">
    <property type="match status" value="1"/>
</dbReference>
<comment type="caution">
    <text evidence="9">The sequence shown here is derived from an EMBL/GenBank/DDBJ whole genome shotgun (WGS) entry which is preliminary data.</text>
</comment>
<evidence type="ECO:0000313" key="10">
    <source>
        <dbReference type="Proteomes" id="UP000282926"/>
    </source>
</evidence>
<dbReference type="InterPro" id="IPR029058">
    <property type="entry name" value="AB_hydrolase_fold"/>
</dbReference>
<dbReference type="SUPFAM" id="SSF53474">
    <property type="entry name" value="alpha/beta-Hydrolases"/>
    <property type="match status" value="1"/>
</dbReference>
<evidence type="ECO:0000256" key="2">
    <source>
        <dbReference type="ARBA" id="ARBA00022525"/>
    </source>
</evidence>
<comment type="subcellular location">
    <subcellularLocation>
        <location evidence="1">Secreted</location>
    </subcellularLocation>
</comment>
<dbReference type="Gene3D" id="3.40.50.1820">
    <property type="entry name" value="alpha/beta hydrolase"/>
    <property type="match status" value="1"/>
</dbReference>
<keyword evidence="2" id="KW-0964">Secreted</keyword>
<feature type="chain" id="PRO_5045699109" evidence="8">
    <location>
        <begin position="30"/>
        <end position="360"/>
    </location>
</feature>
<accession>A0ABY0CXD6</accession>
<evidence type="ECO:0000256" key="1">
    <source>
        <dbReference type="ARBA" id="ARBA00004613"/>
    </source>
</evidence>
<feature type="signal peptide" evidence="8">
    <location>
        <begin position="1"/>
        <end position="29"/>
    </location>
</feature>
<protein>
    <submittedName>
        <fullName evidence="9">Polyhydroxybutyrate depolymerase</fullName>
    </submittedName>
</protein>
<keyword evidence="6" id="KW-0119">Carbohydrate metabolism</keyword>
<evidence type="ECO:0000256" key="3">
    <source>
        <dbReference type="ARBA" id="ARBA00022651"/>
    </source>
</evidence>
<keyword evidence="3" id="KW-0858">Xylan degradation</keyword>
<sequence length="360" mass="38342">MHQCFSPPQSRTSILAMLLTVSLMSSCRAQRSDADPAPTAEPETLVRIDAAFREVDASRAASEVASTGCTSDARLYPGGESHERALFHDGLERTTRVFIPSSYTPGVPMPVVFVLHGGFGSGEQIETRSAEFNPIAEREGFIVVYPDGVESDGLLKARTWNGGDCCGYASEANIDDVGFVMALLDSLETQLCIDTSRVYSTGMSNGAIMSYRLACEASERIAAIAPVAAPQVFENCNPTHPVALLHIHGTDDPNAPYEGGEGCGFANITFPPAMEGMQVWRDANLCEGAPADLLSLGAGHCQTLGDCGSPVVRCLVEGGGHSWPGGQPPALQLRRCEGGHHTTDFAASEVIWRFFSGQSR</sequence>
<evidence type="ECO:0000256" key="4">
    <source>
        <dbReference type="ARBA" id="ARBA00022729"/>
    </source>
</evidence>
<evidence type="ECO:0000256" key="8">
    <source>
        <dbReference type="SAM" id="SignalP"/>
    </source>
</evidence>
<evidence type="ECO:0000313" key="9">
    <source>
        <dbReference type="EMBL" id="RVU48557.1"/>
    </source>
</evidence>
<keyword evidence="4 8" id="KW-0732">Signal</keyword>
<name>A0ABY0CXD6_9DELT</name>